<feature type="compositionally biased region" description="Polar residues" evidence="1">
    <location>
        <begin position="10"/>
        <end position="31"/>
    </location>
</feature>
<evidence type="ECO:0000256" key="1">
    <source>
        <dbReference type="SAM" id="MobiDB-lite"/>
    </source>
</evidence>
<sequence length="39" mass="4194">MFSGAAGSLCPTNSTTMSNGNSFHINQSTHCWNPPRIPE</sequence>
<name>A0A3P8KVZ4_9TREM</name>
<gene>
    <name evidence="2" type="ORF">SMTD_LOCUS21001</name>
</gene>
<proteinExistence type="predicted"/>
<dbReference type="Proteomes" id="UP000269396">
    <property type="component" value="Unassembled WGS sequence"/>
</dbReference>
<dbReference type="AlphaFoldDB" id="A0A3P8KVZ4"/>
<reference evidence="2 3" key="1">
    <citation type="submission" date="2018-11" db="EMBL/GenBank/DDBJ databases">
        <authorList>
            <consortium name="Pathogen Informatics"/>
        </authorList>
    </citation>
    <scope>NUCLEOTIDE SEQUENCE [LARGE SCALE GENOMIC DNA]</scope>
    <source>
        <strain>Denwood</strain>
        <strain evidence="3">Zambia</strain>
    </source>
</reference>
<evidence type="ECO:0000313" key="2">
    <source>
        <dbReference type="EMBL" id="VDP83866.1"/>
    </source>
</evidence>
<evidence type="ECO:0000313" key="3">
    <source>
        <dbReference type="Proteomes" id="UP000269396"/>
    </source>
</evidence>
<keyword evidence="3" id="KW-1185">Reference proteome</keyword>
<protein>
    <submittedName>
        <fullName evidence="2">Uncharacterized protein</fullName>
    </submittedName>
</protein>
<feature type="region of interest" description="Disordered" evidence="1">
    <location>
        <begin position="1"/>
        <end position="39"/>
    </location>
</feature>
<dbReference type="EMBL" id="UZAL01045974">
    <property type="protein sequence ID" value="VDP83866.1"/>
    <property type="molecule type" value="Genomic_DNA"/>
</dbReference>
<organism evidence="2 3">
    <name type="scientific">Schistosoma mattheei</name>
    <dbReference type="NCBI Taxonomy" id="31246"/>
    <lineage>
        <taxon>Eukaryota</taxon>
        <taxon>Metazoa</taxon>
        <taxon>Spiralia</taxon>
        <taxon>Lophotrochozoa</taxon>
        <taxon>Platyhelminthes</taxon>
        <taxon>Trematoda</taxon>
        <taxon>Digenea</taxon>
        <taxon>Strigeidida</taxon>
        <taxon>Schistosomatoidea</taxon>
        <taxon>Schistosomatidae</taxon>
        <taxon>Schistosoma</taxon>
    </lineage>
</organism>
<accession>A0A3P8KVZ4</accession>